<name>A0AAU8J0R5_9ACTN</name>
<dbReference type="Gene3D" id="2.180.10.10">
    <property type="entry name" value="RHS repeat-associated core"/>
    <property type="match status" value="1"/>
</dbReference>
<dbReference type="PANTHER" id="PTHR32305:SF17">
    <property type="entry name" value="TRNA NUCLEASE WAPA"/>
    <property type="match status" value="1"/>
</dbReference>
<feature type="region of interest" description="Disordered" evidence="2">
    <location>
        <begin position="1640"/>
        <end position="1676"/>
    </location>
</feature>
<dbReference type="NCBIfam" id="TIGR01643">
    <property type="entry name" value="YD_repeat_2x"/>
    <property type="match status" value="1"/>
</dbReference>
<feature type="region of interest" description="Disordered" evidence="2">
    <location>
        <begin position="1318"/>
        <end position="1341"/>
    </location>
</feature>
<reference evidence="4" key="1">
    <citation type="submission" date="2024-06" db="EMBL/GenBank/DDBJ databases">
        <title>Streptomyces sp. strain HUAS MG91 genome sequences.</title>
        <authorList>
            <person name="Mo P."/>
        </authorList>
    </citation>
    <scope>NUCLEOTIDE SEQUENCE</scope>
    <source>
        <strain evidence="4">HUAS MG91</strain>
    </source>
</reference>
<dbReference type="InterPro" id="IPR031325">
    <property type="entry name" value="RHS_repeat"/>
</dbReference>
<dbReference type="RefSeq" id="WP_353945535.1">
    <property type="nucleotide sequence ID" value="NZ_CP159534.1"/>
</dbReference>
<evidence type="ECO:0000256" key="1">
    <source>
        <dbReference type="ARBA" id="ARBA00022737"/>
    </source>
</evidence>
<accession>A0AAU8J0R5</accession>
<dbReference type="InterPro" id="IPR056823">
    <property type="entry name" value="TEN-like_YD-shell"/>
</dbReference>
<dbReference type="InterPro" id="IPR006530">
    <property type="entry name" value="YD"/>
</dbReference>
<dbReference type="KEGG" id="stac:ABII15_30780"/>
<gene>
    <name evidence="4" type="ORF">ABII15_30780</name>
</gene>
<protein>
    <submittedName>
        <fullName evidence="4">RHS repeat-associated core domain-containing protein</fullName>
    </submittedName>
</protein>
<feature type="compositionally biased region" description="Basic and acidic residues" evidence="2">
    <location>
        <begin position="1318"/>
        <end position="1327"/>
    </location>
</feature>
<dbReference type="InterPro" id="IPR050708">
    <property type="entry name" value="T6SS_VgrG/RHS"/>
</dbReference>
<dbReference type="Pfam" id="PF05593">
    <property type="entry name" value="RHS_repeat"/>
    <property type="match status" value="1"/>
</dbReference>
<keyword evidence="1" id="KW-0677">Repeat</keyword>
<organism evidence="4">
    <name type="scientific">Streptomyces tabacisoli</name>
    <dbReference type="NCBI Taxonomy" id="3156398"/>
    <lineage>
        <taxon>Bacteria</taxon>
        <taxon>Bacillati</taxon>
        <taxon>Actinomycetota</taxon>
        <taxon>Actinomycetes</taxon>
        <taxon>Kitasatosporales</taxon>
        <taxon>Streptomycetaceae</taxon>
        <taxon>Streptomyces</taxon>
    </lineage>
</organism>
<dbReference type="NCBIfam" id="TIGR03696">
    <property type="entry name" value="Rhs_assc_core"/>
    <property type="match status" value="1"/>
</dbReference>
<dbReference type="EMBL" id="CP159534">
    <property type="protein sequence ID" value="XCJ74087.1"/>
    <property type="molecule type" value="Genomic_DNA"/>
</dbReference>
<sequence length="2130" mass="228615">MRETSRRRPGLPRGRARLRWTAVSLAGFLLTGALAGPVAAAAELELRKLTETEPVPTRAVKAKELKPVDQTRGKEFRPDSKARWPKAGAARLKVPGPGRTTARAQAGDLPVAATASAGRDRGQTTDLDVQVLSHDDARDAGVNGVLLAVRGAAAKKADDSVQLKVDYSSFAGMYGGDWALRLTATVLDDCVLTAPTARSCKPGTPLKTDNDPKAQTLTADVPVSVVADTSSDATDDQGAAALVTPSPSKTSATGLAAGSGVRLVALAAAASGPTGNYGATPVSPSGNWSAGGSSGGFAWSYDMPTPSVPGDLAPDLGLSYSSQSIDGRTAATNNQANWVADGWSLSPGSIERRYVSCEDDKDGGNNPSTKVGDLCWKNDNATLSLGGESSELVKDDKTGVWKKKQDDGTRVERFTNSTLTNGDNDGEYWRVATSDGTQYYFGRNKMAGWATGKDVTNSAWTVPVYGNQSGEPCHASAFADSWCQQAWRWNLDAVVDPHGNAMVYYWGKESNYYQRNIDSSYKGTMTPYTRGGYLKRIEYGLRSSDYYADPAAKAEFTVAERCLPTSSFDCATDKFTKTNAKYWPDVPFDKYCTSSSACEGNSSPSYFTRKMLTSVSTYGRNDSGLQKVDTWALRHQYPATGDGTDPSLWLAGITRTGHAGGTDTSLPEVLTYGVQLPNRVEGAVDEIPPYVRYRISAIKNETGSTLGVTYSSGDCTATSLPTPSSNTKRCYPVIWSPPDAPAADYKPYQDWFHTYVVTKMLESDDVAGAPVKRTDYRYLGGMAWGKDDDEFTKADERTWGNRLGYGRVQTLTGDPAEGKQTLSETRYFRGIDGAKVADSTGTEVSDHESFAGQSREEATYNGDGGALVEATSYTPWHSAAVAIHSRTADKLPEVNAWQTGVKEDQTRTTVSGVSAPRLTKTTRTFDSYGMVDSVSETGDTAKSGDEQCTITSYTRNTTTNLLNLIAETKTVAKPCGATPSLPDDLISASRTYYDNATALTTAPTKGDVTKEEEQDGKGTGYLTTATNKYDVYGRQTHSTDAEGATTDVTFTPATGRAPTETQTTNALGHTSKEITEPLRGLTTATIDANGKRADLEYDALGHLVKAWDTGWPKADHATQPSAQYTYAITRTKPTVITVKTLNYQGSYDTAYAFYDGLMRERETQSAAIGASTGKLVTENLYDTRGLTWKSYSSYYAGGAPSATLVTGDDTKVPAATENRFDGAGRTTASLALRFGDETRRTATEYSGDRTTVIPPQGGTATTTVVDALGRTSEKREYTDAARTKYLTTSYSYSPLGNLDKITGPEGTVWNWTYDHRGRQTKTVDPDKGTSTTTYDDDDRPLTSTDARNITLTNKYDDLGRTTELKQGDTVRAAWSYDTVAKGQLASDTRYIDGQAYTNRIDTYDDRYQVTKSTSTLPADAGGLAGSYSWTFGYNSYTGAQEWTLNPALGNLPSERVTTVYGEGNLPIKTTAGQVTLVNSVNYDVFGRAGRTEYGVLGRKVYDTRVFDEHTGRLTQHTIDGDVALRIDDTQYGYDPAGNVTRITESAGQGAATTYDTQCFATDALQRMTEAWTAKNRADTCAGAPTSSTVGGPDSYWHSYKYDDSGNRTQLVQHATTTGVDTVTRTYATAEPTAANPHALRSVTTTGGKDAGTETFAYDDGAGNTTGRSGGDRDQKLAWDPEGHLQKVTENGKSTEYLYDAGGNRMLARQADGSTTAYLPGGNELTVTGAGTKQATRYYTHNGENIAMRNASGFQFLLADQQGTALLAVAFGTGQAVTRRKQLPFGGERSTTGSTAWPGDRGFLSGTSDPTGYTHLGAREYNPETGRFLSVDPLFTTDDPSQHNAYQYGNNNPATYSDPTGEAFVECRSGQYSCSYGKNTADVTKVEFGKNYEQVTRAQGGTPSKHYYTQVTTGKKYTYVKGRGVTKYTSSQLSAGEKLQKQREAEYKRYIAWVKAERKKAEARSEANQKEQGFWGKLKSGLHNTFGTWDGWKNRVLPAVGFGACLVVSAGACVVVGAVAATATFVGEGAINGNWDAGTYAKGLAWGALGGFAAVKYARWGGATAKEALWGGAVARTTVRVKPATTTSGAIWRDGPIDWAATRGNIGVNAGFNFGFCGAGAFSVGSQVGSC</sequence>
<feature type="region of interest" description="Disordered" evidence="2">
    <location>
        <begin position="1038"/>
        <end position="1074"/>
    </location>
</feature>
<feature type="region of interest" description="Disordered" evidence="2">
    <location>
        <begin position="1784"/>
        <end position="1808"/>
    </location>
</feature>
<evidence type="ECO:0000259" key="3">
    <source>
        <dbReference type="Pfam" id="PF25023"/>
    </source>
</evidence>
<dbReference type="Pfam" id="PF25023">
    <property type="entry name" value="TEN_YD-shell"/>
    <property type="match status" value="1"/>
</dbReference>
<proteinExistence type="predicted"/>
<evidence type="ECO:0000256" key="2">
    <source>
        <dbReference type="SAM" id="MobiDB-lite"/>
    </source>
</evidence>
<feature type="compositionally biased region" description="Polar residues" evidence="2">
    <location>
        <begin position="1059"/>
        <end position="1068"/>
    </location>
</feature>
<dbReference type="PANTHER" id="PTHR32305">
    <property type="match status" value="1"/>
</dbReference>
<feature type="domain" description="Teneurin-like YD-shell" evidence="3">
    <location>
        <begin position="1650"/>
        <end position="1852"/>
    </location>
</feature>
<evidence type="ECO:0000313" key="4">
    <source>
        <dbReference type="EMBL" id="XCJ74087.1"/>
    </source>
</evidence>
<dbReference type="InterPro" id="IPR022385">
    <property type="entry name" value="Rhs_assc_core"/>
</dbReference>